<accession>A0ABV0R3U0</accession>
<dbReference type="EMBL" id="JAHRIN010033931">
    <property type="protein sequence ID" value="MEQ2202779.1"/>
    <property type="molecule type" value="Genomic_DNA"/>
</dbReference>
<name>A0ABV0R3U0_9TELE</name>
<keyword evidence="3" id="KW-1185">Reference proteome</keyword>
<sequence>LSTCFLLYFIVVKVCKTKGHQSKEADVNIIRSKLEAGDTQEMMDGADSRGPARSRVQIPSLMEMKNTMKTSQLRKSTTMNHFIQTRGDEEQSRCWLLLMDQ</sequence>
<protein>
    <submittedName>
        <fullName evidence="2">Uncharacterized protein</fullName>
    </submittedName>
</protein>
<feature type="non-terminal residue" evidence="2">
    <location>
        <position position="1"/>
    </location>
</feature>
<evidence type="ECO:0000313" key="2">
    <source>
        <dbReference type="EMBL" id="MEQ2202779.1"/>
    </source>
</evidence>
<proteinExistence type="predicted"/>
<gene>
    <name evidence="2" type="ORF">XENOCAPTIV_015579</name>
</gene>
<feature type="chain" id="PRO_5045256156" evidence="1">
    <location>
        <begin position="20"/>
        <end position="101"/>
    </location>
</feature>
<dbReference type="Proteomes" id="UP001434883">
    <property type="component" value="Unassembled WGS sequence"/>
</dbReference>
<evidence type="ECO:0000256" key="1">
    <source>
        <dbReference type="SAM" id="SignalP"/>
    </source>
</evidence>
<organism evidence="2 3">
    <name type="scientific">Xenoophorus captivus</name>
    <dbReference type="NCBI Taxonomy" id="1517983"/>
    <lineage>
        <taxon>Eukaryota</taxon>
        <taxon>Metazoa</taxon>
        <taxon>Chordata</taxon>
        <taxon>Craniata</taxon>
        <taxon>Vertebrata</taxon>
        <taxon>Euteleostomi</taxon>
        <taxon>Actinopterygii</taxon>
        <taxon>Neopterygii</taxon>
        <taxon>Teleostei</taxon>
        <taxon>Neoteleostei</taxon>
        <taxon>Acanthomorphata</taxon>
        <taxon>Ovalentaria</taxon>
        <taxon>Atherinomorphae</taxon>
        <taxon>Cyprinodontiformes</taxon>
        <taxon>Goodeidae</taxon>
        <taxon>Xenoophorus</taxon>
    </lineage>
</organism>
<feature type="signal peptide" evidence="1">
    <location>
        <begin position="1"/>
        <end position="19"/>
    </location>
</feature>
<evidence type="ECO:0000313" key="3">
    <source>
        <dbReference type="Proteomes" id="UP001434883"/>
    </source>
</evidence>
<reference evidence="2 3" key="1">
    <citation type="submission" date="2021-06" db="EMBL/GenBank/DDBJ databases">
        <authorList>
            <person name="Palmer J.M."/>
        </authorList>
    </citation>
    <scope>NUCLEOTIDE SEQUENCE [LARGE SCALE GENOMIC DNA]</scope>
    <source>
        <strain evidence="2 3">XC_2019</strain>
        <tissue evidence="2">Muscle</tissue>
    </source>
</reference>
<keyword evidence="1" id="KW-0732">Signal</keyword>
<comment type="caution">
    <text evidence="2">The sequence shown here is derived from an EMBL/GenBank/DDBJ whole genome shotgun (WGS) entry which is preliminary data.</text>
</comment>